<dbReference type="WBParaSite" id="nRc.2.0.1.t32781-RA">
    <property type="protein sequence ID" value="nRc.2.0.1.t32781-RA"/>
    <property type="gene ID" value="nRc.2.0.1.g32781"/>
</dbReference>
<dbReference type="PROSITE" id="PS51152">
    <property type="entry name" value="NFYA_HAP2_2"/>
    <property type="match status" value="1"/>
</dbReference>
<evidence type="ECO:0000256" key="5">
    <source>
        <dbReference type="ARBA" id="ARBA00023163"/>
    </source>
</evidence>
<dbReference type="PROSITE" id="PS00686">
    <property type="entry name" value="NFYA_HAP2_1"/>
    <property type="match status" value="1"/>
</dbReference>
<accession>A0A915K384</accession>
<keyword evidence="5 7" id="KW-0804">Transcription</keyword>
<evidence type="ECO:0000256" key="4">
    <source>
        <dbReference type="ARBA" id="ARBA00023159"/>
    </source>
</evidence>
<dbReference type="Proteomes" id="UP000887565">
    <property type="component" value="Unplaced"/>
</dbReference>
<reference evidence="9" key="1">
    <citation type="submission" date="2022-11" db="UniProtKB">
        <authorList>
            <consortium name="WormBaseParasite"/>
        </authorList>
    </citation>
    <scope>IDENTIFICATION</scope>
</reference>
<keyword evidence="2 7" id="KW-0805">Transcription regulation</keyword>
<dbReference type="PANTHER" id="PTHR12632">
    <property type="entry name" value="TRANSCRIPTION FACTOR NF-Y ALPHA-RELATED"/>
    <property type="match status" value="1"/>
</dbReference>
<comment type="subcellular location">
    <subcellularLocation>
        <location evidence="1 7">Nucleus</location>
    </subcellularLocation>
</comment>
<evidence type="ECO:0000256" key="7">
    <source>
        <dbReference type="RuleBase" id="RU367155"/>
    </source>
</evidence>
<dbReference type="PRINTS" id="PR00616">
    <property type="entry name" value="CCAATSUBUNTB"/>
</dbReference>
<protein>
    <recommendedName>
        <fullName evidence="7">Nuclear transcription factor Y subunit</fullName>
    </recommendedName>
</protein>
<evidence type="ECO:0000313" key="8">
    <source>
        <dbReference type="Proteomes" id="UP000887565"/>
    </source>
</evidence>
<sequence>MDQSSTYDVIQLPPNANLNQLIQQASAFSAQQHSLPQHGAVAVGQQQQPSVIMTSFSTDEDDNGLCNLRPRNQNVSAPGTEQLQLVTPRPACSSSQIVNPHVNGFASCAPPTAPPVPQPVAPGLHTEDEPLYVNAKQYYRILKRRADRAKLEREGRIPKERRKYMHESRHLHALSRTRGDGGRFGSKNKKQSVKASMSSEKECENSGIHIEHDDSYVTAGPSFCADLTARRNTPTRNIGIDTFYLHGHRMLDILQNDVLSSVPDQWFDFLRKFDLEQQLKILLDDDEPRVHLCPESLREILASCRRASNILKIDERVYSEPLFVLEKGSKRNISRKKNHELERIVPIIIESCASHNCNLVVDIGCGL</sequence>
<keyword evidence="4" id="KW-0010">Activator</keyword>
<dbReference type="GO" id="GO:0003677">
    <property type="term" value="F:DNA binding"/>
    <property type="evidence" value="ECO:0007669"/>
    <property type="project" value="UniProtKB-KW"/>
</dbReference>
<proteinExistence type="inferred from homology"/>
<dbReference type="AlphaFoldDB" id="A0A915K384"/>
<dbReference type="InterPro" id="IPR001289">
    <property type="entry name" value="NFYA"/>
</dbReference>
<comment type="subunit">
    <text evidence="7">Heterotrimer.</text>
</comment>
<dbReference type="InterPro" id="IPR018362">
    <property type="entry name" value="CCAAT-binding_factor_CS"/>
</dbReference>
<dbReference type="Pfam" id="PF02045">
    <property type="entry name" value="CBFB_NFYA"/>
    <property type="match status" value="1"/>
</dbReference>
<dbReference type="SMART" id="SM00521">
    <property type="entry name" value="CBF"/>
    <property type="match status" value="1"/>
</dbReference>
<evidence type="ECO:0000256" key="2">
    <source>
        <dbReference type="ARBA" id="ARBA00023015"/>
    </source>
</evidence>
<evidence type="ECO:0000256" key="1">
    <source>
        <dbReference type="ARBA" id="ARBA00004123"/>
    </source>
</evidence>
<organism evidence="8 9">
    <name type="scientific">Romanomermis culicivorax</name>
    <name type="common">Nematode worm</name>
    <dbReference type="NCBI Taxonomy" id="13658"/>
    <lineage>
        <taxon>Eukaryota</taxon>
        <taxon>Metazoa</taxon>
        <taxon>Ecdysozoa</taxon>
        <taxon>Nematoda</taxon>
        <taxon>Enoplea</taxon>
        <taxon>Dorylaimia</taxon>
        <taxon>Mermithida</taxon>
        <taxon>Mermithoidea</taxon>
        <taxon>Mermithidae</taxon>
        <taxon>Romanomermis</taxon>
    </lineage>
</organism>
<comment type="similarity">
    <text evidence="7">Belongs to the NFYA/HAP2 subunit family.</text>
</comment>
<dbReference type="GO" id="GO:0016602">
    <property type="term" value="C:CCAAT-binding factor complex"/>
    <property type="evidence" value="ECO:0007669"/>
    <property type="project" value="InterPro"/>
</dbReference>
<evidence type="ECO:0000313" key="9">
    <source>
        <dbReference type="WBParaSite" id="nRc.2.0.1.t32781-RA"/>
    </source>
</evidence>
<keyword evidence="6 7" id="KW-0539">Nucleus</keyword>
<name>A0A915K384_ROMCU</name>
<evidence type="ECO:0000256" key="3">
    <source>
        <dbReference type="ARBA" id="ARBA00023125"/>
    </source>
</evidence>
<evidence type="ECO:0000256" key="6">
    <source>
        <dbReference type="ARBA" id="ARBA00023242"/>
    </source>
</evidence>
<keyword evidence="8" id="KW-1185">Reference proteome</keyword>
<comment type="function">
    <text evidence="7">Component of the sequence-specific heterotrimeric transcription factor (NF-Y) which specifically recognizes a 5'-CCAAT-3' box motif found in the promoters of its target genes.</text>
</comment>
<dbReference type="Gene3D" id="6.10.250.2430">
    <property type="match status" value="1"/>
</dbReference>
<keyword evidence="3 7" id="KW-0238">DNA-binding</keyword>
<dbReference type="GO" id="GO:0003700">
    <property type="term" value="F:DNA-binding transcription factor activity"/>
    <property type="evidence" value="ECO:0007669"/>
    <property type="project" value="UniProtKB-UniRule"/>
</dbReference>